<evidence type="ECO:0000256" key="1">
    <source>
        <dbReference type="ARBA" id="ARBA00005417"/>
    </source>
</evidence>
<dbReference type="SUPFAM" id="SSF52540">
    <property type="entry name" value="P-loop containing nucleoside triphosphate hydrolases"/>
    <property type="match status" value="1"/>
</dbReference>
<dbReference type="PROSITE" id="PS50893">
    <property type="entry name" value="ABC_TRANSPORTER_2"/>
    <property type="match status" value="1"/>
</dbReference>
<reference evidence="8 9" key="1">
    <citation type="journal article" date="2024" name="Chem. Sci.">
        <title>Discovery of megapolipeptins by genome mining of a Burkholderiales bacteria collection.</title>
        <authorList>
            <person name="Paulo B.S."/>
            <person name="Recchia M.J.J."/>
            <person name="Lee S."/>
            <person name="Fergusson C.H."/>
            <person name="Romanowski S.B."/>
            <person name="Hernandez A."/>
            <person name="Krull N."/>
            <person name="Liu D.Y."/>
            <person name="Cavanagh H."/>
            <person name="Bos A."/>
            <person name="Gray C.A."/>
            <person name="Murphy B.T."/>
            <person name="Linington R.G."/>
            <person name="Eustaquio A.S."/>
        </authorList>
    </citation>
    <scope>NUCLEOTIDE SEQUENCE [LARGE SCALE GENOMIC DNA]</scope>
    <source>
        <strain evidence="8 9">RL17-374-BIF-D</strain>
    </source>
</reference>
<evidence type="ECO:0000256" key="4">
    <source>
        <dbReference type="ARBA" id="ARBA00022519"/>
    </source>
</evidence>
<evidence type="ECO:0000313" key="8">
    <source>
        <dbReference type="EMBL" id="MFM0521212.1"/>
    </source>
</evidence>
<dbReference type="EMBL" id="JAQQDB010000032">
    <property type="protein sequence ID" value="MFM0521212.1"/>
    <property type="molecule type" value="Genomic_DNA"/>
</dbReference>
<evidence type="ECO:0000256" key="6">
    <source>
        <dbReference type="ARBA" id="ARBA00022840"/>
    </source>
</evidence>
<dbReference type="Gene3D" id="3.40.50.300">
    <property type="entry name" value="P-loop containing nucleotide triphosphate hydrolases"/>
    <property type="match status" value="1"/>
</dbReference>
<dbReference type="PANTHER" id="PTHR42788">
    <property type="entry name" value="TAURINE IMPORT ATP-BINDING PROTEIN-RELATED"/>
    <property type="match status" value="1"/>
</dbReference>
<dbReference type="InterPro" id="IPR027417">
    <property type="entry name" value="P-loop_NTPase"/>
</dbReference>
<organism evidence="8 9">
    <name type="scientific">Caballeronia jiangsuensis</name>
    <dbReference type="NCBI Taxonomy" id="1458357"/>
    <lineage>
        <taxon>Bacteria</taxon>
        <taxon>Pseudomonadati</taxon>
        <taxon>Pseudomonadota</taxon>
        <taxon>Betaproteobacteria</taxon>
        <taxon>Burkholderiales</taxon>
        <taxon>Burkholderiaceae</taxon>
        <taxon>Caballeronia</taxon>
    </lineage>
</organism>
<keyword evidence="3" id="KW-1003">Cell membrane</keyword>
<evidence type="ECO:0000259" key="7">
    <source>
        <dbReference type="PROSITE" id="PS50893"/>
    </source>
</evidence>
<keyword evidence="4" id="KW-0472">Membrane</keyword>
<evidence type="ECO:0000313" key="9">
    <source>
        <dbReference type="Proteomes" id="UP001629462"/>
    </source>
</evidence>
<dbReference type="PROSITE" id="PS00211">
    <property type="entry name" value="ABC_TRANSPORTER_1"/>
    <property type="match status" value="1"/>
</dbReference>
<evidence type="ECO:0000256" key="3">
    <source>
        <dbReference type="ARBA" id="ARBA00022475"/>
    </source>
</evidence>
<dbReference type="Pfam" id="PF00005">
    <property type="entry name" value="ABC_tran"/>
    <property type="match status" value="1"/>
</dbReference>
<dbReference type="InterPro" id="IPR003593">
    <property type="entry name" value="AAA+_ATPase"/>
</dbReference>
<proteinExistence type="inferred from homology"/>
<name>A0ABW9CUC0_9BURK</name>
<dbReference type="InterPro" id="IPR017871">
    <property type="entry name" value="ABC_transporter-like_CS"/>
</dbReference>
<protein>
    <submittedName>
        <fullName evidence="8">ABC transporter ATP-binding protein</fullName>
    </submittedName>
</protein>
<dbReference type="InterPro" id="IPR003439">
    <property type="entry name" value="ABC_transporter-like_ATP-bd"/>
</dbReference>
<feature type="domain" description="ABC transporter" evidence="7">
    <location>
        <begin position="30"/>
        <end position="263"/>
    </location>
</feature>
<dbReference type="PANTHER" id="PTHR42788:SF13">
    <property type="entry name" value="ALIPHATIC SULFONATES IMPORT ATP-BINDING PROTEIN SSUB"/>
    <property type="match status" value="1"/>
</dbReference>
<comment type="similarity">
    <text evidence="1">Belongs to the ABC transporter superfamily.</text>
</comment>
<dbReference type="RefSeq" id="WP_250487553.1">
    <property type="nucleotide sequence ID" value="NZ_JAQQDB010000032.1"/>
</dbReference>
<accession>A0ABW9CUC0</accession>
<sequence>MHAATLNPPRAERASSHFALPRDIDCAISCRDINVRFFTDRRSVTAIEGLSLDIAEGEFLTLLGPSGCGKSTFLRVVADLVKPSRGSISVLGSPPQAARERRDIGFVFQDAALLPWRTAIQNVELPLEVAHGKARAGRATPRELLELVGLKGREDAFPHEMSGGMRQRVAIARALVCDPKVLLMDEPFGALDEITRDRLNEELRRVWKELGLTTLFVTHSIYEAAFLGQRVLMLAANPGRVKEIVPVDLPEDRTLDIRETREFVELTAHLRRVLETC</sequence>
<keyword evidence="9" id="KW-1185">Reference proteome</keyword>
<keyword evidence="6 8" id="KW-0067">ATP-binding</keyword>
<dbReference type="GO" id="GO:0005524">
    <property type="term" value="F:ATP binding"/>
    <property type="evidence" value="ECO:0007669"/>
    <property type="project" value="UniProtKB-KW"/>
</dbReference>
<keyword evidence="2" id="KW-0813">Transport</keyword>
<evidence type="ECO:0000256" key="5">
    <source>
        <dbReference type="ARBA" id="ARBA00022741"/>
    </source>
</evidence>
<comment type="caution">
    <text evidence="8">The sequence shown here is derived from an EMBL/GenBank/DDBJ whole genome shotgun (WGS) entry which is preliminary data.</text>
</comment>
<dbReference type="CDD" id="cd03293">
    <property type="entry name" value="ABC_NrtD_SsuB_transporters"/>
    <property type="match status" value="1"/>
</dbReference>
<evidence type="ECO:0000256" key="2">
    <source>
        <dbReference type="ARBA" id="ARBA00022448"/>
    </source>
</evidence>
<dbReference type="InterPro" id="IPR050166">
    <property type="entry name" value="ABC_transporter_ATP-bind"/>
</dbReference>
<gene>
    <name evidence="8" type="ORF">PQR08_27660</name>
</gene>
<keyword evidence="5" id="KW-0547">Nucleotide-binding</keyword>
<dbReference type="Proteomes" id="UP001629462">
    <property type="component" value="Unassembled WGS sequence"/>
</dbReference>
<keyword evidence="4" id="KW-0997">Cell inner membrane</keyword>
<dbReference type="SMART" id="SM00382">
    <property type="entry name" value="AAA"/>
    <property type="match status" value="1"/>
</dbReference>